<dbReference type="PANTHER" id="PTHR43364">
    <property type="entry name" value="NADH-SPECIFIC METHYLGLYOXAL REDUCTASE-RELATED"/>
    <property type="match status" value="1"/>
</dbReference>
<dbReference type="InterPro" id="IPR050523">
    <property type="entry name" value="AKR_Detox_Biosynth"/>
</dbReference>
<accession>A0A402DVF8</accession>
<reference evidence="2 3" key="1">
    <citation type="submission" date="2019-01" db="EMBL/GenBank/DDBJ databases">
        <title>Draft genome sequence of Cellulomonas takizawaensis strain TKZ-21.</title>
        <authorList>
            <person name="Yamamura H."/>
            <person name="Hayashi T."/>
            <person name="Hamada M."/>
            <person name="Serisawa Y."/>
            <person name="Matsuyama K."/>
            <person name="Nakagawa Y."/>
            <person name="Otoguro M."/>
            <person name="Yanagida F."/>
            <person name="Hayakawa M."/>
        </authorList>
    </citation>
    <scope>NUCLEOTIDE SEQUENCE [LARGE SCALE GENOMIC DNA]</scope>
    <source>
        <strain evidence="2 3">NBRC12680</strain>
    </source>
</reference>
<organism evidence="2 3">
    <name type="scientific">Cellulomonas biazotea</name>
    <dbReference type="NCBI Taxonomy" id="1709"/>
    <lineage>
        <taxon>Bacteria</taxon>
        <taxon>Bacillati</taxon>
        <taxon>Actinomycetota</taxon>
        <taxon>Actinomycetes</taxon>
        <taxon>Micrococcales</taxon>
        <taxon>Cellulomonadaceae</taxon>
        <taxon>Cellulomonas</taxon>
    </lineage>
</organism>
<name>A0A402DVF8_9CELL</name>
<evidence type="ECO:0000259" key="1">
    <source>
        <dbReference type="Pfam" id="PF00248"/>
    </source>
</evidence>
<evidence type="ECO:0000313" key="3">
    <source>
        <dbReference type="Proteomes" id="UP000289954"/>
    </source>
</evidence>
<dbReference type="EMBL" id="BIMR01000310">
    <property type="protein sequence ID" value="GCE78113.1"/>
    <property type="molecule type" value="Genomic_DNA"/>
</dbReference>
<dbReference type="AlphaFoldDB" id="A0A402DVF8"/>
<dbReference type="PANTHER" id="PTHR43364:SF6">
    <property type="entry name" value="OXIDOREDUCTASE-RELATED"/>
    <property type="match status" value="1"/>
</dbReference>
<evidence type="ECO:0000313" key="2">
    <source>
        <dbReference type="EMBL" id="GCE78113.1"/>
    </source>
</evidence>
<proteinExistence type="predicted"/>
<dbReference type="SUPFAM" id="SSF51430">
    <property type="entry name" value="NAD(P)-linked oxidoreductase"/>
    <property type="match status" value="1"/>
</dbReference>
<dbReference type="Gene3D" id="3.20.20.100">
    <property type="entry name" value="NADP-dependent oxidoreductase domain"/>
    <property type="match status" value="1"/>
</dbReference>
<feature type="domain" description="NADP-dependent oxidoreductase" evidence="1">
    <location>
        <begin position="8"/>
        <end position="311"/>
    </location>
</feature>
<dbReference type="Proteomes" id="UP000289954">
    <property type="component" value="Unassembled WGS sequence"/>
</dbReference>
<comment type="caution">
    <text evidence="2">The sequence shown here is derived from an EMBL/GenBank/DDBJ whole genome shotgun (WGS) entry which is preliminary data.</text>
</comment>
<sequence>MVVMTDLRLALGTIPLGTTVDEPSAFAILDRFVELGGTRLDTADNYPFWQDGCTGDESEATIGRWLAARGNRDDVVLSTKVGARPRTPGDRTLDDVEGLSAGAIRAAVEGSLKRLGTDRIDVYWAHVEDRTVPLEETVAAFGALVADGTVGALGASNHATWRLERARRTARDLGVAPFTHVQLRHTYLQPRPGVALPEGGHTLATKETFDYLAAEGDLTLWAYNTLMFGAYTRPDKPLQEIFEHPGTTARLAVLREVADGLGVSPNQVVVAWLVAHGVVPIVGATRVEQVEEAVAGARLTLDAGTLARLDAPA</sequence>
<dbReference type="InterPro" id="IPR036812">
    <property type="entry name" value="NAD(P)_OxRdtase_dom_sf"/>
</dbReference>
<gene>
    <name evidence="2" type="ORF">CBZ_31690</name>
</gene>
<dbReference type="GO" id="GO:0005829">
    <property type="term" value="C:cytosol"/>
    <property type="evidence" value="ECO:0007669"/>
    <property type="project" value="TreeGrafter"/>
</dbReference>
<keyword evidence="3" id="KW-1185">Reference proteome</keyword>
<dbReference type="InterPro" id="IPR023210">
    <property type="entry name" value="NADP_OxRdtase_dom"/>
</dbReference>
<dbReference type="Pfam" id="PF00248">
    <property type="entry name" value="Aldo_ket_red"/>
    <property type="match status" value="1"/>
</dbReference>
<protein>
    <submittedName>
        <fullName evidence="2">Oxidoreductase</fullName>
    </submittedName>
</protein>